<dbReference type="GeneID" id="79790986"/>
<dbReference type="Proteomes" id="UP001242732">
    <property type="component" value="Chromosome"/>
</dbReference>
<keyword evidence="1" id="KW-0812">Transmembrane</keyword>
<gene>
    <name evidence="2" type="ORF">QRO08_18230</name>
</gene>
<evidence type="ECO:0008006" key="4">
    <source>
        <dbReference type="Google" id="ProtNLM"/>
    </source>
</evidence>
<feature type="transmembrane region" description="Helical" evidence="1">
    <location>
        <begin position="100"/>
        <end position="120"/>
    </location>
</feature>
<sequence>MIHKAAAVTMSSLIMGLLLTPLIYIGIGALGGFGAGFAIISLPVLLACSAFLFHRYLRRPAAPSGRAPWLQVAEAASWLLVVFFLAIVSGFTLLTTAERIGLFCTLVLVAALFAAPWMALRPSALAARVAQWPTAALAAGALAMGVLLIGCTVVYLLTPSRFI</sequence>
<evidence type="ECO:0000256" key="1">
    <source>
        <dbReference type="SAM" id="Phobius"/>
    </source>
</evidence>
<evidence type="ECO:0000313" key="2">
    <source>
        <dbReference type="EMBL" id="WIY47752.1"/>
    </source>
</evidence>
<accession>A0ABY9AM01</accession>
<keyword evidence="3" id="KW-1185">Reference proteome</keyword>
<organism evidence="2 3">
    <name type="scientific">Paracidovorax citrulli</name>
    <name type="common">Acidovorax citrulli</name>
    <dbReference type="NCBI Taxonomy" id="80869"/>
    <lineage>
        <taxon>Bacteria</taxon>
        <taxon>Pseudomonadati</taxon>
        <taxon>Pseudomonadota</taxon>
        <taxon>Betaproteobacteria</taxon>
        <taxon>Burkholderiales</taxon>
        <taxon>Comamonadaceae</taxon>
        <taxon>Paracidovorax</taxon>
    </lineage>
</organism>
<feature type="transmembrane region" description="Helical" evidence="1">
    <location>
        <begin position="132"/>
        <end position="157"/>
    </location>
</feature>
<keyword evidence="1" id="KW-1133">Transmembrane helix</keyword>
<feature type="transmembrane region" description="Helical" evidence="1">
    <location>
        <begin position="75"/>
        <end position="94"/>
    </location>
</feature>
<proteinExistence type="predicted"/>
<protein>
    <recommendedName>
        <fullName evidence="4">Tripartite tricarboxylate transporter TctB family protein</fullName>
    </recommendedName>
</protein>
<dbReference type="EMBL" id="CP127363">
    <property type="protein sequence ID" value="WIY47752.1"/>
    <property type="molecule type" value="Genomic_DNA"/>
</dbReference>
<name>A0ABY9AM01_PARCI</name>
<evidence type="ECO:0000313" key="3">
    <source>
        <dbReference type="Proteomes" id="UP001242732"/>
    </source>
</evidence>
<keyword evidence="1" id="KW-0472">Membrane</keyword>
<feature type="transmembrane region" description="Helical" evidence="1">
    <location>
        <begin position="7"/>
        <end position="27"/>
    </location>
</feature>
<feature type="transmembrane region" description="Helical" evidence="1">
    <location>
        <begin position="33"/>
        <end position="54"/>
    </location>
</feature>
<dbReference type="RefSeq" id="WP_011794466.1">
    <property type="nucleotide sequence ID" value="NZ_CP023687.1"/>
</dbReference>
<reference evidence="2 3" key="1">
    <citation type="submission" date="2023-06" db="EMBL/GenBank/DDBJ databases">
        <authorList>
            <person name="Ham H."/>
            <person name="Park D.S."/>
        </authorList>
    </citation>
    <scope>NUCLEOTIDE SEQUENCE [LARGE SCALE GENOMIC DNA]</scope>
    <source>
        <strain evidence="2 3">KACC 17005</strain>
    </source>
</reference>